<evidence type="ECO:0000313" key="2">
    <source>
        <dbReference type="EMBL" id="MCM2391904.1"/>
    </source>
</evidence>
<evidence type="ECO:0000313" key="3">
    <source>
        <dbReference type="Proteomes" id="UP001431429"/>
    </source>
</evidence>
<organism evidence="2 3">
    <name type="scientific">Streptomyces albipurpureus</name>
    <dbReference type="NCBI Taxonomy" id="2897419"/>
    <lineage>
        <taxon>Bacteria</taxon>
        <taxon>Bacillati</taxon>
        <taxon>Actinomycetota</taxon>
        <taxon>Actinomycetes</taxon>
        <taxon>Kitasatosporales</taxon>
        <taxon>Streptomycetaceae</taxon>
        <taxon>Streptomyces</taxon>
    </lineage>
</organism>
<reference evidence="2" key="1">
    <citation type="submission" date="2022-06" db="EMBL/GenBank/DDBJ databases">
        <title>Genome public.</title>
        <authorList>
            <person name="Sun Q."/>
        </authorList>
    </citation>
    <scope>NUCLEOTIDE SEQUENCE</scope>
    <source>
        <strain evidence="2">CWNU-1</strain>
    </source>
</reference>
<gene>
    <name evidence="2" type="ORF">NBG84_27065</name>
</gene>
<dbReference type="Proteomes" id="UP001431429">
    <property type="component" value="Unassembled WGS sequence"/>
</dbReference>
<dbReference type="RefSeq" id="WP_250922234.1">
    <property type="nucleotide sequence ID" value="NZ_JAMQAW010000034.1"/>
</dbReference>
<accession>A0ABT0UTX8</accession>
<keyword evidence="3" id="KW-1185">Reference proteome</keyword>
<feature type="region of interest" description="Disordered" evidence="1">
    <location>
        <begin position="105"/>
        <end position="125"/>
    </location>
</feature>
<comment type="caution">
    <text evidence="2">The sequence shown here is derived from an EMBL/GenBank/DDBJ whole genome shotgun (WGS) entry which is preliminary data.</text>
</comment>
<evidence type="ECO:0000256" key="1">
    <source>
        <dbReference type="SAM" id="MobiDB-lite"/>
    </source>
</evidence>
<dbReference type="EMBL" id="JAMQAW010000034">
    <property type="protein sequence ID" value="MCM2391904.1"/>
    <property type="molecule type" value="Genomic_DNA"/>
</dbReference>
<name>A0ABT0UTX8_9ACTN</name>
<sequence length="190" mass="20768">MEVSGRGAREVRIPPELMGGFCVFEGTGALVNPHFWLAAEIASDQGVREEKLVILGGWPWQQGRPQALIDLSAIRKIRTVAVQGSWVGRWKLTLRQPEEAELLTAQSSGSGSRILRTPDRPGSVSVEFSKAGGELHRVTGPWKRTERLAGHHGPLTHTVAVAADSFLMVRDSRGGWGPMTPWTLRWTASG</sequence>
<protein>
    <submittedName>
        <fullName evidence="2">Uncharacterized protein</fullName>
    </submittedName>
</protein>
<proteinExistence type="predicted"/>